<keyword evidence="1" id="KW-0175">Coiled coil</keyword>
<reference evidence="3 4" key="1">
    <citation type="journal article" date="2015" name="Int. J. Syst. Evol. Microbiol.">
        <title>Nitrosospira lacus sp. nov., a psychrotolerant, ammonia-oxidizing bacterium from sandy lake sediment.</title>
        <authorList>
            <person name="Urakawa H."/>
            <person name="Garcia J.C."/>
            <person name="Nielsen J.L."/>
            <person name="Le V.Q."/>
            <person name="Kozlowski J.A."/>
            <person name="Stein L.Y."/>
            <person name="Lim C.K."/>
            <person name="Pommerening-Roser A."/>
            <person name="Martens-Habbena W."/>
            <person name="Stahl D.A."/>
            <person name="Klotz M.G."/>
        </authorList>
    </citation>
    <scope>NUCLEOTIDE SEQUENCE [LARGE SCALE GENOMIC DNA]</scope>
    <source>
        <strain evidence="3 4">APG3</strain>
    </source>
</reference>
<keyword evidence="2" id="KW-0732">Signal</keyword>
<dbReference type="AlphaFoldDB" id="A0A1W6SMT6"/>
<proteinExistence type="predicted"/>
<name>A0A1W6SMT6_9PROT</name>
<feature type="signal peptide" evidence="2">
    <location>
        <begin position="1"/>
        <end position="16"/>
    </location>
</feature>
<dbReference type="EMBL" id="CP021106">
    <property type="protein sequence ID" value="ARO87120.1"/>
    <property type="molecule type" value="Genomic_DNA"/>
</dbReference>
<protein>
    <recommendedName>
        <fullName evidence="5">DNA repair protein</fullName>
    </recommendedName>
</protein>
<gene>
    <name evidence="3" type="ORF">EBAPG3_004685</name>
</gene>
<dbReference type="OrthoDB" id="8561144at2"/>
<sequence>MALFILLMSLAMPAWSADKKETWQREAQRRTQQAIKQAQARTVELEQANTDLGNKLKEQEQRLNEVQQNLEGFSRRNKRLAENYAKEQAKAIDLEARLKETESNLRQTQTELAEITASQLETQRRLQTMTSEKTAVDDTLAICSGKNEQLYEFGRELIDHVERPEDFTSILRAEPFTQIKRVELENIFQDYRDNLDQSRIKPVGVRSANPR</sequence>
<feature type="coiled-coil region" evidence="1">
    <location>
        <begin position="28"/>
        <end position="118"/>
    </location>
</feature>
<evidence type="ECO:0008006" key="5">
    <source>
        <dbReference type="Google" id="ProtNLM"/>
    </source>
</evidence>
<evidence type="ECO:0000256" key="2">
    <source>
        <dbReference type="SAM" id="SignalP"/>
    </source>
</evidence>
<dbReference type="Proteomes" id="UP000012179">
    <property type="component" value="Chromosome"/>
</dbReference>
<keyword evidence="4" id="KW-1185">Reference proteome</keyword>
<evidence type="ECO:0000256" key="1">
    <source>
        <dbReference type="SAM" id="Coils"/>
    </source>
</evidence>
<dbReference type="RefSeq" id="WP_004175020.1">
    <property type="nucleotide sequence ID" value="NZ_CP021106.3"/>
</dbReference>
<dbReference type="KEGG" id="nlc:EBAPG3_004685"/>
<dbReference type="eggNOG" id="COG4372">
    <property type="taxonomic scope" value="Bacteria"/>
</dbReference>
<evidence type="ECO:0000313" key="4">
    <source>
        <dbReference type="Proteomes" id="UP000012179"/>
    </source>
</evidence>
<evidence type="ECO:0000313" key="3">
    <source>
        <dbReference type="EMBL" id="ARO87120.1"/>
    </source>
</evidence>
<organism evidence="3 4">
    <name type="scientific">Nitrosospira lacus</name>
    <dbReference type="NCBI Taxonomy" id="1288494"/>
    <lineage>
        <taxon>Bacteria</taxon>
        <taxon>Pseudomonadati</taxon>
        <taxon>Pseudomonadota</taxon>
        <taxon>Betaproteobacteria</taxon>
        <taxon>Nitrosomonadales</taxon>
        <taxon>Nitrosomonadaceae</taxon>
        <taxon>Nitrosospira</taxon>
    </lineage>
</organism>
<feature type="chain" id="PRO_5010852746" description="DNA repair protein" evidence="2">
    <location>
        <begin position="17"/>
        <end position="211"/>
    </location>
</feature>
<accession>A0A1W6SMT6</accession>